<dbReference type="AlphaFoldDB" id="A0A482W9M2"/>
<gene>
    <name evidence="10" type="ORF">BDFB_007004</name>
</gene>
<comment type="similarity">
    <text evidence="1">Belongs to the N-acetylmuramoyl-L-alanine amidase 2 family.</text>
</comment>
<feature type="domain" description="N-acetylmuramoyl-L-alanine amidase" evidence="8">
    <location>
        <begin position="17"/>
        <end position="156"/>
    </location>
</feature>
<dbReference type="GO" id="GO:0008270">
    <property type="term" value="F:zinc ion binding"/>
    <property type="evidence" value="ECO:0007669"/>
    <property type="project" value="InterPro"/>
</dbReference>
<comment type="caution">
    <text evidence="10">The sequence shown here is derived from an EMBL/GenBank/DDBJ whole genome shotgun (WGS) entry which is preliminary data.</text>
</comment>
<evidence type="ECO:0000256" key="3">
    <source>
        <dbReference type="ARBA" id="ARBA00022729"/>
    </source>
</evidence>
<dbReference type="InterPro" id="IPR015510">
    <property type="entry name" value="PGRP"/>
</dbReference>
<dbReference type="EMBL" id="QDEB01016536">
    <property type="protein sequence ID" value="RZC41507.1"/>
    <property type="molecule type" value="Genomic_DNA"/>
</dbReference>
<dbReference type="FunFam" id="3.40.80.10:FF:000001">
    <property type="entry name" value="Peptidoglycan recognition protein 1"/>
    <property type="match status" value="1"/>
</dbReference>
<evidence type="ECO:0000313" key="10">
    <source>
        <dbReference type="EMBL" id="RZC41507.1"/>
    </source>
</evidence>
<evidence type="ECO:0000256" key="4">
    <source>
        <dbReference type="ARBA" id="ARBA00022859"/>
    </source>
</evidence>
<dbReference type="Gene3D" id="3.40.80.10">
    <property type="entry name" value="Peptidoglycan recognition protein-like"/>
    <property type="match status" value="1"/>
</dbReference>
<feature type="domain" description="Peptidoglycan recognition protein family" evidence="9">
    <location>
        <begin position="8"/>
        <end position="150"/>
    </location>
</feature>
<dbReference type="InterPro" id="IPR006619">
    <property type="entry name" value="PGRP_domain_met/bac"/>
</dbReference>
<feature type="non-terminal residue" evidence="10">
    <location>
        <position position="175"/>
    </location>
</feature>
<keyword evidence="2" id="KW-0399">Innate immunity</keyword>
<sequence length="175" mass="19617">PTTPAICPEIVSRVRWGARTPFEVDYNIIPVQNVVVHHTVTKGCSTESECASILTTIQNFHMENLEFHDIGYNFLVGGDALIYEGAGWHKVGAHTRGFNTRSLGLAFIGNYTNELPNKKQLQAAKDFLQCGVELGELDKEYKLFGARQVSATQSPGLKLYRELQNWPHFTRTPPK</sequence>
<dbReference type="GO" id="GO:0045087">
    <property type="term" value="P:innate immune response"/>
    <property type="evidence" value="ECO:0007669"/>
    <property type="project" value="UniProtKB-KW"/>
</dbReference>
<evidence type="ECO:0000259" key="9">
    <source>
        <dbReference type="SMART" id="SM00701"/>
    </source>
</evidence>
<dbReference type="InterPro" id="IPR017331">
    <property type="entry name" value="Peptidoglycan_recognition"/>
</dbReference>
<dbReference type="STRING" id="1661398.A0A482W9M2"/>
<evidence type="ECO:0000256" key="1">
    <source>
        <dbReference type="ARBA" id="ARBA00007553"/>
    </source>
</evidence>
<keyword evidence="3" id="KW-0732">Signal</keyword>
<dbReference type="OrthoDB" id="10001926at2759"/>
<keyword evidence="5 7" id="KW-1015">Disulfide bond</keyword>
<name>A0A482W9M2_ASBVE</name>
<dbReference type="GO" id="GO:0009253">
    <property type="term" value="P:peptidoglycan catabolic process"/>
    <property type="evidence" value="ECO:0007669"/>
    <property type="project" value="InterPro"/>
</dbReference>
<dbReference type="InterPro" id="IPR036505">
    <property type="entry name" value="Amidase/PGRP_sf"/>
</dbReference>
<dbReference type="Proteomes" id="UP000292052">
    <property type="component" value="Unassembled WGS sequence"/>
</dbReference>
<evidence type="ECO:0000259" key="8">
    <source>
        <dbReference type="SMART" id="SM00644"/>
    </source>
</evidence>
<dbReference type="SMART" id="SM00701">
    <property type="entry name" value="PGRP"/>
    <property type="match status" value="1"/>
</dbReference>
<accession>A0A482W9M2</accession>
<dbReference type="CDD" id="cd06583">
    <property type="entry name" value="PGRP"/>
    <property type="match status" value="1"/>
</dbReference>
<reference evidence="10 11" key="1">
    <citation type="submission" date="2017-03" db="EMBL/GenBank/DDBJ databases">
        <title>Genome of the blue death feigning beetle - Asbolus verrucosus.</title>
        <authorList>
            <person name="Rider S.D."/>
        </authorList>
    </citation>
    <scope>NUCLEOTIDE SEQUENCE [LARGE SCALE GENOMIC DNA]</scope>
    <source>
        <strain evidence="10">Butters</strain>
        <tissue evidence="10">Head and leg muscle</tissue>
    </source>
</reference>
<protein>
    <submittedName>
        <fullName evidence="10">Peptidoglycan-recognition protein 2</fullName>
    </submittedName>
</protein>
<evidence type="ECO:0000256" key="6">
    <source>
        <dbReference type="ARBA" id="ARBA00057187"/>
    </source>
</evidence>
<dbReference type="PIRSF" id="PIRSF037945">
    <property type="entry name" value="PGRPs"/>
    <property type="match status" value="1"/>
</dbReference>
<feature type="non-terminal residue" evidence="10">
    <location>
        <position position="1"/>
    </location>
</feature>
<organism evidence="10 11">
    <name type="scientific">Asbolus verrucosus</name>
    <name type="common">Desert ironclad beetle</name>
    <dbReference type="NCBI Taxonomy" id="1661398"/>
    <lineage>
        <taxon>Eukaryota</taxon>
        <taxon>Metazoa</taxon>
        <taxon>Ecdysozoa</taxon>
        <taxon>Arthropoda</taxon>
        <taxon>Hexapoda</taxon>
        <taxon>Insecta</taxon>
        <taxon>Pterygota</taxon>
        <taxon>Neoptera</taxon>
        <taxon>Endopterygota</taxon>
        <taxon>Coleoptera</taxon>
        <taxon>Polyphaga</taxon>
        <taxon>Cucujiformia</taxon>
        <taxon>Tenebrionidae</taxon>
        <taxon>Pimeliinae</taxon>
        <taxon>Asbolus</taxon>
    </lineage>
</organism>
<evidence type="ECO:0000313" key="11">
    <source>
        <dbReference type="Proteomes" id="UP000292052"/>
    </source>
</evidence>
<dbReference type="PANTHER" id="PTHR11022:SF74">
    <property type="entry name" value="PEPTIDOGLYCAN-RECOGNITION PROTEIN SA"/>
    <property type="match status" value="1"/>
</dbReference>
<feature type="disulfide bond" evidence="7">
    <location>
        <begin position="44"/>
        <end position="50"/>
    </location>
</feature>
<dbReference type="Pfam" id="PF01510">
    <property type="entry name" value="Amidase_2"/>
    <property type="match status" value="1"/>
</dbReference>
<keyword evidence="11" id="KW-1185">Reference proteome</keyword>
<evidence type="ECO:0000256" key="2">
    <source>
        <dbReference type="ARBA" id="ARBA00022588"/>
    </source>
</evidence>
<evidence type="ECO:0000256" key="5">
    <source>
        <dbReference type="ARBA" id="ARBA00023157"/>
    </source>
</evidence>
<dbReference type="GO" id="GO:0008745">
    <property type="term" value="F:N-acetylmuramoyl-L-alanine amidase activity"/>
    <property type="evidence" value="ECO:0007669"/>
    <property type="project" value="InterPro"/>
</dbReference>
<dbReference type="InterPro" id="IPR002502">
    <property type="entry name" value="Amidase_domain"/>
</dbReference>
<evidence type="ECO:0000256" key="7">
    <source>
        <dbReference type="PIRSR" id="PIRSR037945-1"/>
    </source>
</evidence>
<dbReference type="SMART" id="SM00644">
    <property type="entry name" value="Ami_2"/>
    <property type="match status" value="1"/>
</dbReference>
<dbReference type="PANTHER" id="PTHR11022">
    <property type="entry name" value="PEPTIDOGLYCAN RECOGNITION PROTEIN"/>
    <property type="match status" value="1"/>
</dbReference>
<keyword evidence="4" id="KW-0391">Immunity</keyword>
<dbReference type="SUPFAM" id="SSF55846">
    <property type="entry name" value="N-acetylmuramoyl-L-alanine amidase-like"/>
    <property type="match status" value="1"/>
</dbReference>
<feature type="disulfide bond" evidence="7">
    <location>
        <begin position="7"/>
        <end position="130"/>
    </location>
</feature>
<comment type="function">
    <text evidence="6">Peptidoglycan-recognition protein probably involved in innate immunity by binding to peptidoglycans (PGN) of bacteria and activating the prophenoloxidase (proPO) cascade immune response. Binds to 1,3-beta-D-glucan and PGN.</text>
</comment>
<proteinExistence type="inferred from homology"/>
<dbReference type="GO" id="GO:0042834">
    <property type="term" value="F:peptidoglycan binding"/>
    <property type="evidence" value="ECO:0007669"/>
    <property type="project" value="InterPro"/>
</dbReference>